<gene>
    <name evidence="8" type="ordered locus">UWK_03087</name>
</gene>
<evidence type="ECO:0000256" key="6">
    <source>
        <dbReference type="ARBA" id="ARBA00037937"/>
    </source>
</evidence>
<dbReference type="Pfam" id="PF04347">
    <property type="entry name" value="FliO"/>
    <property type="match status" value="1"/>
</dbReference>
<dbReference type="PANTHER" id="PTHR38766">
    <property type="entry name" value="FLAGELLAR PROTEIN FLIO"/>
    <property type="match status" value="1"/>
</dbReference>
<evidence type="ECO:0000256" key="4">
    <source>
        <dbReference type="ARBA" id="ARBA00023136"/>
    </source>
</evidence>
<keyword evidence="5 7" id="KW-0975">Bacterial flagellum</keyword>
<dbReference type="InterPro" id="IPR052205">
    <property type="entry name" value="FliO/MopB"/>
</dbReference>
<evidence type="ECO:0000256" key="3">
    <source>
        <dbReference type="ARBA" id="ARBA00022989"/>
    </source>
</evidence>
<keyword evidence="8" id="KW-0966">Cell projection</keyword>
<keyword evidence="1 7" id="KW-1003">Cell membrane</keyword>
<reference evidence="9" key="1">
    <citation type="journal article" date="2013" name="Stand. Genomic Sci.">
        <title>Complete genome sequence of Desulfocapsa sulfexigens, a marine deltaproteobacterium specialized in disproportionating inorganic sulfur compounds.</title>
        <authorList>
            <person name="Finster K.W."/>
            <person name="Kjeldsen K.U."/>
            <person name="Kube M."/>
            <person name="Reinhardt R."/>
            <person name="Mussmann M."/>
            <person name="Amann R."/>
            <person name="Schreiber L."/>
        </authorList>
    </citation>
    <scope>NUCLEOTIDE SEQUENCE [LARGE SCALE GENOMIC DNA]</scope>
    <source>
        <strain evidence="9">DSM 10523 / SB164P1</strain>
    </source>
</reference>
<dbReference type="PANTHER" id="PTHR38766:SF1">
    <property type="entry name" value="FLAGELLAR PROTEIN FLIO"/>
    <property type="match status" value="1"/>
</dbReference>
<dbReference type="OrthoDB" id="5432707at2"/>
<name>M1PTF5_DESSD</name>
<dbReference type="KEGG" id="dsf:UWK_03087"/>
<proteinExistence type="inferred from homology"/>
<evidence type="ECO:0000256" key="5">
    <source>
        <dbReference type="ARBA" id="ARBA00023143"/>
    </source>
</evidence>
<evidence type="ECO:0000313" key="9">
    <source>
        <dbReference type="Proteomes" id="UP000011721"/>
    </source>
</evidence>
<dbReference type="HOGENOM" id="CLU_2154319_0_0_7"/>
<evidence type="ECO:0000313" key="8">
    <source>
        <dbReference type="EMBL" id="AGF79616.1"/>
    </source>
</evidence>
<evidence type="ECO:0000256" key="2">
    <source>
        <dbReference type="ARBA" id="ARBA00022692"/>
    </source>
</evidence>
<dbReference type="GO" id="GO:0005886">
    <property type="term" value="C:plasma membrane"/>
    <property type="evidence" value="ECO:0007669"/>
    <property type="project" value="UniProtKB-SubCell"/>
</dbReference>
<dbReference type="GO" id="GO:0044781">
    <property type="term" value="P:bacterial-type flagellum organization"/>
    <property type="evidence" value="ECO:0007669"/>
    <property type="project" value="UniProtKB-UniRule"/>
</dbReference>
<keyword evidence="9" id="KW-1185">Reference proteome</keyword>
<dbReference type="EMBL" id="CP003985">
    <property type="protein sequence ID" value="AGF79616.1"/>
    <property type="molecule type" value="Genomic_DNA"/>
</dbReference>
<dbReference type="NCBIfam" id="TIGR03500">
    <property type="entry name" value="FliO_TIGR"/>
    <property type="match status" value="1"/>
</dbReference>
<comment type="subcellular location">
    <subcellularLocation>
        <location evidence="7">Cell membrane</location>
    </subcellularLocation>
    <subcellularLocation>
        <location evidence="7">Bacterial flagellum basal body</location>
    </subcellularLocation>
</comment>
<dbReference type="InterPro" id="IPR022781">
    <property type="entry name" value="Flagellar_biosynth_FliO"/>
</dbReference>
<organism evidence="8 9">
    <name type="scientific">Desulfocapsa sulfexigens (strain DSM 10523 / SB164P1)</name>
    <dbReference type="NCBI Taxonomy" id="1167006"/>
    <lineage>
        <taxon>Bacteria</taxon>
        <taxon>Pseudomonadati</taxon>
        <taxon>Thermodesulfobacteriota</taxon>
        <taxon>Desulfobulbia</taxon>
        <taxon>Desulfobulbales</taxon>
        <taxon>Desulfocapsaceae</taxon>
        <taxon>Desulfocapsa</taxon>
    </lineage>
</organism>
<keyword evidence="8" id="KW-0969">Cilium</keyword>
<evidence type="ECO:0000256" key="1">
    <source>
        <dbReference type="ARBA" id="ARBA00022475"/>
    </source>
</evidence>
<accession>M1PTF5</accession>
<comment type="similarity">
    <text evidence="6 7">Belongs to the FliO/MopB family.</text>
</comment>
<protein>
    <recommendedName>
        <fullName evidence="7">Flagellar protein</fullName>
    </recommendedName>
</protein>
<dbReference type="STRING" id="1167006.UWK_03087"/>
<keyword evidence="2 7" id="KW-0812">Transmembrane</keyword>
<dbReference type="eggNOG" id="COG3190">
    <property type="taxonomic scope" value="Bacteria"/>
</dbReference>
<evidence type="ECO:0000256" key="7">
    <source>
        <dbReference type="RuleBase" id="RU362064"/>
    </source>
</evidence>
<sequence length="111" mass="12437">MIESSAPSMLSAGFRMMWGLLVVLGILLIIYGLMRKRLSFVHSNSHSKIRIIEIRHIMPKKSICLVEVRGQEFLLGLGNDNITLLSALKNDEHSFDSTLASVTEQHENLSS</sequence>
<keyword evidence="8" id="KW-0282">Flagellum</keyword>
<keyword evidence="3 7" id="KW-1133">Transmembrane helix</keyword>
<dbReference type="Proteomes" id="UP000011721">
    <property type="component" value="Chromosome"/>
</dbReference>
<dbReference type="AlphaFoldDB" id="M1PTF5"/>
<feature type="transmembrane region" description="Helical" evidence="7">
    <location>
        <begin position="12"/>
        <end position="34"/>
    </location>
</feature>
<dbReference type="GO" id="GO:0009425">
    <property type="term" value="C:bacterial-type flagellum basal body"/>
    <property type="evidence" value="ECO:0007669"/>
    <property type="project" value="UniProtKB-SubCell"/>
</dbReference>
<dbReference type="RefSeq" id="WP_015405300.1">
    <property type="nucleotide sequence ID" value="NC_020304.1"/>
</dbReference>
<keyword evidence="4 7" id="KW-0472">Membrane</keyword>